<dbReference type="AlphaFoldDB" id="A0A8B6GI70"/>
<dbReference type="Proteomes" id="UP000596742">
    <property type="component" value="Unassembled WGS sequence"/>
</dbReference>
<keyword evidence="1" id="KW-0378">Hydrolase</keyword>
<proteinExistence type="predicted"/>
<dbReference type="EC" id="3.6.5.-" evidence="1"/>
<dbReference type="EMBL" id="UYJE01008495">
    <property type="protein sequence ID" value="VDI64293.1"/>
    <property type="molecule type" value="Genomic_DNA"/>
</dbReference>
<organism evidence="1 2">
    <name type="scientific">Mytilus galloprovincialis</name>
    <name type="common">Mediterranean mussel</name>
    <dbReference type="NCBI Taxonomy" id="29158"/>
    <lineage>
        <taxon>Eukaryota</taxon>
        <taxon>Metazoa</taxon>
        <taxon>Spiralia</taxon>
        <taxon>Lophotrochozoa</taxon>
        <taxon>Mollusca</taxon>
        <taxon>Bivalvia</taxon>
        <taxon>Autobranchia</taxon>
        <taxon>Pteriomorphia</taxon>
        <taxon>Mytilida</taxon>
        <taxon>Mytiloidea</taxon>
        <taxon>Mytilidae</taxon>
        <taxon>Mytilinae</taxon>
        <taxon>Mytilus</taxon>
    </lineage>
</organism>
<accession>A0A8B6GI70</accession>
<comment type="caution">
    <text evidence="1">The sequence shown here is derived from an EMBL/GenBank/DDBJ whole genome shotgun (WGS) entry which is preliminary data.</text>
</comment>
<reference evidence="1" key="1">
    <citation type="submission" date="2018-11" db="EMBL/GenBank/DDBJ databases">
        <authorList>
            <person name="Alioto T."/>
            <person name="Alioto T."/>
        </authorList>
    </citation>
    <scope>NUCLEOTIDE SEQUENCE</scope>
</reference>
<sequence>MHINRTVIQEKNETESPVGIRGERETAKQIIMFNSQPWRNRGRIPMSNRRPTNMRVSILNQLYRQNSNHIQKEGRKYTRKLRNIMEKSYTKCLQASQSKSQKRIETADKLNNLDIQLNLLTEEREKNIMNTAHEVKRNVKSALNDEIKNLRFIVDDFCSQSIQTIYVLNVNKKVKILS</sequence>
<name>A0A8B6GI70_MYTGA</name>
<gene>
    <name evidence="1" type="ORF">MGAL_10B020275</name>
</gene>
<dbReference type="GO" id="GO:0016787">
    <property type="term" value="F:hydrolase activity"/>
    <property type="evidence" value="ECO:0007669"/>
    <property type="project" value="UniProtKB-KW"/>
</dbReference>
<evidence type="ECO:0000313" key="1">
    <source>
        <dbReference type="EMBL" id="VDI64293.1"/>
    </source>
</evidence>
<keyword evidence="2" id="KW-1185">Reference proteome</keyword>
<protein>
    <submittedName>
        <fullName evidence="1">Mitofusin</fullName>
        <ecNumber evidence="1">3.6.5.-</ecNumber>
    </submittedName>
</protein>
<evidence type="ECO:0000313" key="2">
    <source>
        <dbReference type="Proteomes" id="UP000596742"/>
    </source>
</evidence>